<sequence>MVLEHYVQVVYSSNGTVLLTRSRFSPTVTGPAPLAVCRFDNADTCGWINDFNNWRHRWNIVKTTAWMPRVWTHTLPALCLTTAIQEPTRPTQQQVSSSWLSVAGKKKPNTPGLPRGGSVQARFWSPSIPAEVGLRCLQLAYHIHLGRSSPGDSTVADDKSLSLALLQRQEGCFRVLPFLCLVSVHFSITTGDIFSG</sequence>
<dbReference type="OrthoDB" id="6283122at2759"/>
<feature type="region of interest" description="Disordered" evidence="1">
    <location>
        <begin position="89"/>
        <end position="114"/>
    </location>
</feature>
<accession>A0A3P7NU06</accession>
<feature type="compositionally biased region" description="Polar residues" evidence="1">
    <location>
        <begin position="89"/>
        <end position="100"/>
    </location>
</feature>
<keyword evidence="4" id="KW-1185">Reference proteome</keyword>
<dbReference type="Gene3D" id="2.60.120.200">
    <property type="match status" value="1"/>
</dbReference>
<dbReference type="EMBL" id="UYRU01112228">
    <property type="protein sequence ID" value="VDN44590.1"/>
    <property type="molecule type" value="Genomic_DNA"/>
</dbReference>
<protein>
    <recommendedName>
        <fullName evidence="2">MAM domain-containing protein</fullName>
    </recommendedName>
</protein>
<dbReference type="PROSITE" id="PS50060">
    <property type="entry name" value="MAM_2"/>
    <property type="match status" value="1"/>
</dbReference>
<reference evidence="3 4" key="1">
    <citation type="submission" date="2018-11" db="EMBL/GenBank/DDBJ databases">
        <authorList>
            <consortium name="Pathogen Informatics"/>
        </authorList>
    </citation>
    <scope>NUCLEOTIDE SEQUENCE [LARGE SCALE GENOMIC DNA]</scope>
</reference>
<evidence type="ECO:0000259" key="2">
    <source>
        <dbReference type="PROSITE" id="PS50060"/>
    </source>
</evidence>
<dbReference type="GO" id="GO:0016020">
    <property type="term" value="C:membrane"/>
    <property type="evidence" value="ECO:0007669"/>
    <property type="project" value="InterPro"/>
</dbReference>
<dbReference type="InterPro" id="IPR000998">
    <property type="entry name" value="MAM_dom"/>
</dbReference>
<name>A0A3P7NU06_DIBLA</name>
<evidence type="ECO:0000313" key="3">
    <source>
        <dbReference type="EMBL" id="VDN44590.1"/>
    </source>
</evidence>
<dbReference type="AlphaFoldDB" id="A0A3P7NU06"/>
<feature type="domain" description="MAM" evidence="2">
    <location>
        <begin position="35"/>
        <end position="143"/>
    </location>
</feature>
<dbReference type="Proteomes" id="UP000281553">
    <property type="component" value="Unassembled WGS sequence"/>
</dbReference>
<evidence type="ECO:0000313" key="4">
    <source>
        <dbReference type="Proteomes" id="UP000281553"/>
    </source>
</evidence>
<gene>
    <name evidence="3" type="ORF">DILT_LOCUS19378</name>
</gene>
<organism evidence="3 4">
    <name type="scientific">Dibothriocephalus latus</name>
    <name type="common">Fish tapeworm</name>
    <name type="synonym">Diphyllobothrium latum</name>
    <dbReference type="NCBI Taxonomy" id="60516"/>
    <lineage>
        <taxon>Eukaryota</taxon>
        <taxon>Metazoa</taxon>
        <taxon>Spiralia</taxon>
        <taxon>Lophotrochozoa</taxon>
        <taxon>Platyhelminthes</taxon>
        <taxon>Cestoda</taxon>
        <taxon>Eucestoda</taxon>
        <taxon>Diphyllobothriidea</taxon>
        <taxon>Diphyllobothriidae</taxon>
        <taxon>Dibothriocephalus</taxon>
    </lineage>
</organism>
<proteinExistence type="predicted"/>
<evidence type="ECO:0000256" key="1">
    <source>
        <dbReference type="SAM" id="MobiDB-lite"/>
    </source>
</evidence>